<proteinExistence type="predicted"/>
<protein>
    <recommendedName>
        <fullName evidence="2">DUF4296 domain-containing protein</fullName>
    </recommendedName>
</protein>
<name>A0A917MDV0_9SPHI</name>
<accession>A0A917MDV0</accession>
<evidence type="ECO:0000256" key="1">
    <source>
        <dbReference type="SAM" id="MobiDB-lite"/>
    </source>
</evidence>
<evidence type="ECO:0000313" key="3">
    <source>
        <dbReference type="EMBL" id="GGG98060.1"/>
    </source>
</evidence>
<feature type="domain" description="DUF4296" evidence="2">
    <location>
        <begin position="22"/>
        <end position="102"/>
    </location>
</feature>
<keyword evidence="4" id="KW-1185">Reference proteome</keyword>
<dbReference type="PROSITE" id="PS51257">
    <property type="entry name" value="PROKAR_LIPOPROTEIN"/>
    <property type="match status" value="1"/>
</dbReference>
<dbReference type="Pfam" id="PF14129">
    <property type="entry name" value="DUF4296"/>
    <property type="match status" value="1"/>
</dbReference>
<organism evidence="3 4">
    <name type="scientific">Parapedobacter pyrenivorans</name>
    <dbReference type="NCBI Taxonomy" id="1305674"/>
    <lineage>
        <taxon>Bacteria</taxon>
        <taxon>Pseudomonadati</taxon>
        <taxon>Bacteroidota</taxon>
        <taxon>Sphingobacteriia</taxon>
        <taxon>Sphingobacteriales</taxon>
        <taxon>Sphingobacteriaceae</taxon>
        <taxon>Parapedobacter</taxon>
    </lineage>
</organism>
<comment type="caution">
    <text evidence="3">The sequence shown here is derived from an EMBL/GenBank/DDBJ whole genome shotgun (WGS) entry which is preliminary data.</text>
</comment>
<feature type="region of interest" description="Disordered" evidence="1">
    <location>
        <begin position="188"/>
        <end position="221"/>
    </location>
</feature>
<reference evidence="3" key="2">
    <citation type="submission" date="2020-09" db="EMBL/GenBank/DDBJ databases">
        <authorList>
            <person name="Sun Q."/>
            <person name="Zhou Y."/>
        </authorList>
    </citation>
    <scope>NUCLEOTIDE SEQUENCE</scope>
    <source>
        <strain evidence="3">CGMCC 1.12195</strain>
    </source>
</reference>
<dbReference type="Proteomes" id="UP000660862">
    <property type="component" value="Unassembled WGS sequence"/>
</dbReference>
<dbReference type="InterPro" id="IPR025381">
    <property type="entry name" value="DUF4296"/>
</dbReference>
<evidence type="ECO:0000259" key="2">
    <source>
        <dbReference type="Pfam" id="PF14129"/>
    </source>
</evidence>
<dbReference type="AlphaFoldDB" id="A0A917MDV0"/>
<sequence>MRLALIGLVILFLVIACGEKLPKEVVPQQQMSALLLDMHLADGQLAAMPIDSARAHRDAYYAAIFNRYGIDSTTFEQSVTFYSTRPYMMNELYIAIEKKLEALNMAEQKAIEEKYAAQRRADSVINAKRTDSLRRIARDSLDFKRKRYLLYLHAPDSLYGKPDSVTYLTLRDRMLKAVGLSDVELGSIRPQIPNPMPPPQKPAPKVPDEPKPVLRPFQKIK</sequence>
<reference evidence="3" key="1">
    <citation type="journal article" date="2014" name="Int. J. Syst. Evol. Microbiol.">
        <title>Complete genome sequence of Corynebacterium casei LMG S-19264T (=DSM 44701T), isolated from a smear-ripened cheese.</title>
        <authorList>
            <consortium name="US DOE Joint Genome Institute (JGI-PGF)"/>
            <person name="Walter F."/>
            <person name="Albersmeier A."/>
            <person name="Kalinowski J."/>
            <person name="Ruckert C."/>
        </authorList>
    </citation>
    <scope>NUCLEOTIDE SEQUENCE</scope>
    <source>
        <strain evidence="3">CGMCC 1.12195</strain>
    </source>
</reference>
<feature type="compositionally biased region" description="Pro residues" evidence="1">
    <location>
        <begin position="192"/>
        <end position="205"/>
    </location>
</feature>
<gene>
    <name evidence="3" type="ORF">GCM10007415_36930</name>
</gene>
<evidence type="ECO:0000313" key="4">
    <source>
        <dbReference type="Proteomes" id="UP000660862"/>
    </source>
</evidence>
<dbReference type="EMBL" id="BMER01000004">
    <property type="protein sequence ID" value="GGG98060.1"/>
    <property type="molecule type" value="Genomic_DNA"/>
</dbReference>